<dbReference type="PANTHER" id="PTHR36845:SF1">
    <property type="entry name" value="HYDROLASE, PUTATIVE (AFU_ORTHOLOGUE AFUA_7G05090)-RELATED"/>
    <property type="match status" value="1"/>
</dbReference>
<dbReference type="InterPro" id="IPR052369">
    <property type="entry name" value="UG_Glycosaminoglycan_Hydrolase"/>
</dbReference>
<organism evidence="3 4">
    <name type="scientific">Nibricoccus aquaticus</name>
    <dbReference type="NCBI Taxonomy" id="2576891"/>
    <lineage>
        <taxon>Bacteria</taxon>
        <taxon>Pseudomonadati</taxon>
        <taxon>Verrucomicrobiota</taxon>
        <taxon>Opitutia</taxon>
        <taxon>Opitutales</taxon>
        <taxon>Opitutaceae</taxon>
        <taxon>Nibricoccus</taxon>
    </lineage>
</organism>
<evidence type="ECO:0000313" key="3">
    <source>
        <dbReference type="EMBL" id="ATC66100.1"/>
    </source>
</evidence>
<dbReference type="SUPFAM" id="SSF48208">
    <property type="entry name" value="Six-hairpin glycosidases"/>
    <property type="match status" value="1"/>
</dbReference>
<dbReference type="Proteomes" id="UP000217265">
    <property type="component" value="Chromosome"/>
</dbReference>
<dbReference type="EMBL" id="CP023344">
    <property type="protein sequence ID" value="ATC66100.1"/>
    <property type="molecule type" value="Genomic_DNA"/>
</dbReference>
<proteinExistence type="inferred from homology"/>
<dbReference type="KEGG" id="vbh:CMV30_10975"/>
<evidence type="ECO:0000256" key="1">
    <source>
        <dbReference type="ARBA" id="ARBA00022801"/>
    </source>
</evidence>
<protein>
    <submittedName>
        <fullName evidence="3">Glycosyl hydrolase</fullName>
    </submittedName>
</protein>
<reference evidence="3 4" key="1">
    <citation type="submission" date="2017-09" db="EMBL/GenBank/DDBJ databases">
        <title>Complete genome sequence of Verrucomicrobial strain HZ-65, isolated from freshwater.</title>
        <authorList>
            <person name="Choi A."/>
        </authorList>
    </citation>
    <scope>NUCLEOTIDE SEQUENCE [LARGE SCALE GENOMIC DNA]</scope>
    <source>
        <strain evidence="3 4">HZ-65</strain>
    </source>
</reference>
<dbReference type="Gene3D" id="1.50.10.10">
    <property type="match status" value="1"/>
</dbReference>
<dbReference type="PANTHER" id="PTHR36845">
    <property type="entry name" value="HYDROLASE, PUTATIVE (AFU_ORTHOLOGUE AFUA_7G05090)-RELATED"/>
    <property type="match status" value="1"/>
</dbReference>
<dbReference type="OrthoDB" id="428577at2"/>
<comment type="similarity">
    <text evidence="2">Belongs to the glycosyl hydrolase 88 family.</text>
</comment>
<gene>
    <name evidence="3" type="ORF">CMV30_10975</name>
</gene>
<evidence type="ECO:0000256" key="2">
    <source>
        <dbReference type="ARBA" id="ARBA00038358"/>
    </source>
</evidence>
<name>A0A290QFT1_9BACT</name>
<accession>A0A290QFT1</accession>
<evidence type="ECO:0000313" key="4">
    <source>
        <dbReference type="Proteomes" id="UP000217265"/>
    </source>
</evidence>
<dbReference type="AlphaFoldDB" id="A0A290QFT1"/>
<dbReference type="GO" id="GO:0052757">
    <property type="term" value="F:chondroitin hydrolase activity"/>
    <property type="evidence" value="ECO:0007669"/>
    <property type="project" value="TreeGrafter"/>
</dbReference>
<dbReference type="InterPro" id="IPR012341">
    <property type="entry name" value="6hp_glycosidase-like_sf"/>
</dbReference>
<dbReference type="GO" id="GO:0000272">
    <property type="term" value="P:polysaccharide catabolic process"/>
    <property type="evidence" value="ECO:0007669"/>
    <property type="project" value="TreeGrafter"/>
</dbReference>
<sequence>MRLDPSITPKSLTSDINRLWDVSAKKIFNLQKDWDSSKGTPVFTIAGKYTSRGWTEWTQGFQFGSAILQYAATGDKKALAIGQEGTLKYMASHVSHIGVHDHGFNNVSTYGNLYFLAKAGLLKASEGDINFYELALKITGAVQAARWTDLPENQGYIYSFNGPHSLFADTIRSLRALALSHQLGHSLMGERDRKINLLGRIFQHAETTARYNVYFGKGRDSYDLRGRVAHESIFNLNDGSYRCPSSQQGYSPFSTWTRGQAWILCGYAEQLEFLDTLPESEFKAFGGKKQILARFLESARATADFYLAHTPTDGIPYWDTGAPGLAFMGEYLDRDAEPFNPHEPVDSSAAAISAQGLIRLGNYLKAHKNAKDGARYLTAGLNVAKTLFSETYTSGDTKHQGLLLHSVYHRPNGWDHVPKGQKVPCGEACMWGDYHARELALLIQRMADGKYYTFFGF</sequence>
<keyword evidence="1 3" id="KW-0378">Hydrolase</keyword>
<dbReference type="InterPro" id="IPR008928">
    <property type="entry name" value="6-hairpin_glycosidase_sf"/>
</dbReference>
<keyword evidence="4" id="KW-1185">Reference proteome</keyword>